<keyword evidence="4 7" id="KW-0067">ATP-binding</keyword>
<dbReference type="Gene3D" id="6.10.140.430">
    <property type="match status" value="1"/>
</dbReference>
<evidence type="ECO:0000256" key="8">
    <source>
        <dbReference type="NCBIfam" id="TIGR01070"/>
    </source>
</evidence>
<protein>
    <recommendedName>
        <fullName evidence="7 8">DNA mismatch repair protein MutS</fullName>
    </recommendedName>
</protein>
<dbReference type="InterPro" id="IPR045076">
    <property type="entry name" value="MutS"/>
</dbReference>
<keyword evidence="12" id="KW-1185">Reference proteome</keyword>
<evidence type="ECO:0000313" key="12">
    <source>
        <dbReference type="Proteomes" id="UP000287352"/>
    </source>
</evidence>
<dbReference type="GO" id="GO:0003684">
    <property type="term" value="F:damaged DNA binding"/>
    <property type="evidence" value="ECO:0007669"/>
    <property type="project" value="UniProtKB-UniRule"/>
</dbReference>
<dbReference type="PROSITE" id="PS00486">
    <property type="entry name" value="DNA_MISMATCH_REPAIR_2"/>
    <property type="match status" value="1"/>
</dbReference>
<dbReference type="Pfam" id="PF05188">
    <property type="entry name" value="MutS_II"/>
    <property type="match status" value="1"/>
</dbReference>
<dbReference type="SMART" id="SM00533">
    <property type="entry name" value="MUTSd"/>
    <property type="match status" value="1"/>
</dbReference>
<dbReference type="PIRSF" id="PIRSF037677">
    <property type="entry name" value="DNA_mis_repair_Msh6"/>
    <property type="match status" value="1"/>
</dbReference>
<dbReference type="AlphaFoldDB" id="A0A402A2R6"/>
<dbReference type="GO" id="GO:0006298">
    <property type="term" value="P:mismatch repair"/>
    <property type="evidence" value="ECO:0007669"/>
    <property type="project" value="UniProtKB-UniRule"/>
</dbReference>
<dbReference type="HAMAP" id="MF_00096">
    <property type="entry name" value="MutS"/>
    <property type="match status" value="1"/>
</dbReference>
<accession>A0A402A2R6</accession>
<dbReference type="InterPro" id="IPR036187">
    <property type="entry name" value="DNA_mismatch_repair_MutS_sf"/>
</dbReference>
<dbReference type="InterPro" id="IPR007696">
    <property type="entry name" value="DNA_mismatch_repair_MutS_core"/>
</dbReference>
<dbReference type="EMBL" id="BIFR01000001">
    <property type="protein sequence ID" value="GCE13433.1"/>
    <property type="molecule type" value="Genomic_DNA"/>
</dbReference>
<dbReference type="InterPro" id="IPR007695">
    <property type="entry name" value="DNA_mismatch_repair_MutS-lik_N"/>
</dbReference>
<dbReference type="GO" id="GO:0005524">
    <property type="term" value="F:ATP binding"/>
    <property type="evidence" value="ECO:0007669"/>
    <property type="project" value="UniProtKB-UniRule"/>
</dbReference>
<dbReference type="InterPro" id="IPR036678">
    <property type="entry name" value="MutS_con_dom_sf"/>
</dbReference>
<dbReference type="Pfam" id="PF05192">
    <property type="entry name" value="MutS_III"/>
    <property type="match status" value="1"/>
</dbReference>
<keyword evidence="6 7" id="KW-0234">DNA repair</keyword>
<dbReference type="FunFam" id="3.40.50.300:FF:001579">
    <property type="entry name" value="DNA mismatch repair protein MutS"/>
    <property type="match status" value="1"/>
</dbReference>
<dbReference type="InterPro" id="IPR007861">
    <property type="entry name" value="DNA_mismatch_repair_MutS_clamp"/>
</dbReference>
<evidence type="ECO:0000256" key="5">
    <source>
        <dbReference type="ARBA" id="ARBA00023125"/>
    </source>
</evidence>
<dbReference type="Pfam" id="PF05190">
    <property type="entry name" value="MutS_IV"/>
    <property type="match status" value="1"/>
</dbReference>
<dbReference type="NCBIfam" id="TIGR01070">
    <property type="entry name" value="mutS1"/>
    <property type="match status" value="1"/>
</dbReference>
<gene>
    <name evidence="7" type="primary">mutS</name>
    <name evidence="11" type="ORF">KTT_32920</name>
</gene>
<dbReference type="Pfam" id="PF01624">
    <property type="entry name" value="MutS_I"/>
    <property type="match status" value="1"/>
</dbReference>
<feature type="binding site" evidence="7">
    <location>
        <begin position="676"/>
        <end position="683"/>
    </location>
    <ligand>
        <name>ATP</name>
        <dbReference type="ChEBI" id="CHEBI:30616"/>
    </ligand>
</feature>
<comment type="caution">
    <text evidence="11">The sequence shown here is derived from an EMBL/GenBank/DDBJ whole genome shotgun (WGS) entry which is preliminary data.</text>
</comment>
<dbReference type="InterPro" id="IPR000432">
    <property type="entry name" value="DNA_mismatch_repair_MutS_C"/>
</dbReference>
<dbReference type="InterPro" id="IPR027417">
    <property type="entry name" value="P-loop_NTPase"/>
</dbReference>
<dbReference type="SUPFAM" id="SSF48334">
    <property type="entry name" value="DNA repair protein MutS, domain III"/>
    <property type="match status" value="1"/>
</dbReference>
<evidence type="ECO:0000256" key="3">
    <source>
        <dbReference type="ARBA" id="ARBA00022763"/>
    </source>
</evidence>
<dbReference type="SUPFAM" id="SSF55271">
    <property type="entry name" value="DNA repair protein MutS, domain I"/>
    <property type="match status" value="1"/>
</dbReference>
<dbReference type="Gene3D" id="1.10.1420.10">
    <property type="match status" value="2"/>
</dbReference>
<keyword evidence="3 7" id="KW-0227">DNA damage</keyword>
<dbReference type="InterPro" id="IPR007860">
    <property type="entry name" value="DNA_mmatch_repair_MutS_con_dom"/>
</dbReference>
<evidence type="ECO:0000256" key="7">
    <source>
        <dbReference type="HAMAP-Rule" id="MF_00096"/>
    </source>
</evidence>
<dbReference type="InterPro" id="IPR016151">
    <property type="entry name" value="DNA_mismatch_repair_MutS_N"/>
</dbReference>
<dbReference type="CDD" id="cd03284">
    <property type="entry name" value="ABC_MutS1"/>
    <property type="match status" value="1"/>
</dbReference>
<evidence type="ECO:0000256" key="2">
    <source>
        <dbReference type="ARBA" id="ARBA00022741"/>
    </source>
</evidence>
<evidence type="ECO:0000256" key="4">
    <source>
        <dbReference type="ARBA" id="ARBA00022840"/>
    </source>
</evidence>
<comment type="similarity">
    <text evidence="1 7 9">Belongs to the DNA mismatch repair MutS family.</text>
</comment>
<evidence type="ECO:0000256" key="9">
    <source>
        <dbReference type="RuleBase" id="RU003756"/>
    </source>
</evidence>
<dbReference type="Gene3D" id="3.40.1170.10">
    <property type="entry name" value="DNA repair protein MutS, domain I"/>
    <property type="match status" value="1"/>
</dbReference>
<dbReference type="NCBIfam" id="NF003810">
    <property type="entry name" value="PRK05399.1"/>
    <property type="match status" value="1"/>
</dbReference>
<dbReference type="Proteomes" id="UP000287352">
    <property type="component" value="Unassembled WGS sequence"/>
</dbReference>
<keyword evidence="2 7" id="KW-0547">Nucleotide-binding</keyword>
<dbReference type="InterPro" id="IPR005748">
    <property type="entry name" value="DNA_mismatch_repair_MutS"/>
</dbReference>
<dbReference type="FunFam" id="3.40.1170.10:FF:000001">
    <property type="entry name" value="DNA mismatch repair protein MutS"/>
    <property type="match status" value="1"/>
</dbReference>
<dbReference type="Gene3D" id="3.40.50.300">
    <property type="entry name" value="P-loop containing nucleotide triphosphate hydrolases"/>
    <property type="match status" value="1"/>
</dbReference>
<dbReference type="SUPFAM" id="SSF53150">
    <property type="entry name" value="DNA repair protein MutS, domain II"/>
    <property type="match status" value="1"/>
</dbReference>
<dbReference type="SMART" id="SM00534">
    <property type="entry name" value="MUTSac"/>
    <property type="match status" value="1"/>
</dbReference>
<dbReference type="PANTHER" id="PTHR11361:SF34">
    <property type="entry name" value="DNA MISMATCH REPAIR PROTEIN MSH1, MITOCHONDRIAL"/>
    <property type="match status" value="1"/>
</dbReference>
<feature type="domain" description="DNA mismatch repair proteins mutS family" evidence="10">
    <location>
        <begin position="750"/>
        <end position="766"/>
    </location>
</feature>
<dbReference type="Gene3D" id="3.30.420.110">
    <property type="entry name" value="MutS, connector domain"/>
    <property type="match status" value="1"/>
</dbReference>
<sequence>MLFEEFKNEPPVHSPVRTQYLSIKRQNPDAILFFRMGDFYEMFDDDAEIVARELEIALTRRDFGRGEKSPMAGIPHHAADGYIARLVSKGYRVAICEQTSDPALSKGLVEREVVRIVTPGTIIDPAMLAAKRNNFLASVIAGRDAVGIAYLDITTGEFAVTQFSTPEPELAIQQEMSRVGPAEVLVEANYHRHGQRKRRWLAAVLSEKQVTKLGSNGNPNAEAPEMEEEEEDDIAPLAKLLESVTGHVTPYDSRYFHEDDARHRLLQQFQVASLEGFGCERLPLAIRAAGAVLAYVQETQKGLLQQLNALETYSTTGFMTLDPYTRRNLELFETGRQSSVKGSLLWVLDRTRSPMGGRLLRRWIGQPLLEIGILEQRQQAIGELLGDGLLQARLAEGLKKAGDVERLTNRVRQRIANPRDLVALANGLHAAAEVRTCLQDTPPSSLPTLSRLLARLTDNDDIITLIERAIVDEPPLSITEGGIIRPNFSAELDQLKNASQNGRQWIADMEQRERKRTGISTLKVGYNKASGYFIEVSNSNLNRVPTEYVRRQTLTNCERYITSDLKEYETLVLNAQERINKMENEFFVQLRADIAAHAAERILDTAHALAEIDVYLSLAEVAARQNYCRPQLNEGDTIHIVAGRHPVVEQAQTDAPFIANDTNISNSSAQINIITGPNMAGKSTYLRQVALITLMAQIGSYVPAEAATIGMVDRIFTRIGAQDDLATGQSTFMVEMVETANILHHATPRSLIILDEIGRGTSTYDGLAIARAIVEYLHNNKRSGARTLFATHYHELVEVAQLLPRIRCLNVAVTEEHGHVVFLRKIVPGGADRSYGIHVAQLAGIPRPVIHRAEEILQELESKGDAKVRRKAMRDMTMPVAWQMTLLANENEKHPLIEELAALSIDELTPIEAISKLYELQQKARREI</sequence>
<dbReference type="PANTHER" id="PTHR11361">
    <property type="entry name" value="DNA MISMATCH REPAIR PROTEIN MUTS FAMILY MEMBER"/>
    <property type="match status" value="1"/>
</dbReference>
<keyword evidence="5 7" id="KW-0238">DNA-binding</keyword>
<dbReference type="SUPFAM" id="SSF52540">
    <property type="entry name" value="P-loop containing nucleoside triphosphate hydrolases"/>
    <property type="match status" value="1"/>
</dbReference>
<organism evidence="11 12">
    <name type="scientific">Tengunoibacter tsumagoiensis</name>
    <dbReference type="NCBI Taxonomy" id="2014871"/>
    <lineage>
        <taxon>Bacteria</taxon>
        <taxon>Bacillati</taxon>
        <taxon>Chloroflexota</taxon>
        <taxon>Ktedonobacteria</taxon>
        <taxon>Ktedonobacterales</taxon>
        <taxon>Dictyobacteraceae</taxon>
        <taxon>Tengunoibacter</taxon>
    </lineage>
</organism>
<proteinExistence type="inferred from homology"/>
<dbReference type="GO" id="GO:0030983">
    <property type="term" value="F:mismatched DNA binding"/>
    <property type="evidence" value="ECO:0007669"/>
    <property type="project" value="InterPro"/>
</dbReference>
<dbReference type="InterPro" id="IPR017261">
    <property type="entry name" value="DNA_mismatch_repair_MutS/MSH"/>
</dbReference>
<evidence type="ECO:0000256" key="6">
    <source>
        <dbReference type="ARBA" id="ARBA00023204"/>
    </source>
</evidence>
<evidence type="ECO:0000313" key="11">
    <source>
        <dbReference type="EMBL" id="GCE13433.1"/>
    </source>
</evidence>
<evidence type="ECO:0000259" key="10">
    <source>
        <dbReference type="PROSITE" id="PS00486"/>
    </source>
</evidence>
<name>A0A402A2R6_9CHLR</name>
<reference evidence="12" key="1">
    <citation type="submission" date="2018-12" db="EMBL/GenBank/DDBJ databases">
        <title>Tengunoibacter tsumagoiensis gen. nov., sp. nov., Dictyobacter kobayashii sp. nov., D. alpinus sp. nov., and D. joshuensis sp. nov. and description of Dictyobacteraceae fam. nov. within the order Ktedonobacterales isolated from Tengu-no-mugimeshi.</title>
        <authorList>
            <person name="Wang C.M."/>
            <person name="Zheng Y."/>
            <person name="Sakai Y."/>
            <person name="Toyoda A."/>
            <person name="Minakuchi Y."/>
            <person name="Abe K."/>
            <person name="Yokota A."/>
            <person name="Yabe S."/>
        </authorList>
    </citation>
    <scope>NUCLEOTIDE SEQUENCE [LARGE SCALE GENOMIC DNA]</scope>
    <source>
        <strain evidence="12">Uno3</strain>
    </source>
</reference>
<comment type="function">
    <text evidence="7">This protein is involved in the repair of mismatches in DNA. It is possible that it carries out the mismatch recognition step. This protein has a weak ATPase activity.</text>
</comment>
<dbReference type="GO" id="GO:0140664">
    <property type="term" value="F:ATP-dependent DNA damage sensor activity"/>
    <property type="evidence" value="ECO:0007669"/>
    <property type="project" value="InterPro"/>
</dbReference>
<dbReference type="Pfam" id="PF00488">
    <property type="entry name" value="MutS_V"/>
    <property type="match status" value="1"/>
</dbReference>
<dbReference type="RefSeq" id="WP_245994120.1">
    <property type="nucleotide sequence ID" value="NZ_BIFR01000001.1"/>
</dbReference>
<evidence type="ECO:0000256" key="1">
    <source>
        <dbReference type="ARBA" id="ARBA00006271"/>
    </source>
</evidence>
<dbReference type="GO" id="GO:0005829">
    <property type="term" value="C:cytosol"/>
    <property type="evidence" value="ECO:0007669"/>
    <property type="project" value="TreeGrafter"/>
</dbReference>